<feature type="domain" description="Integrase catalytic" evidence="2">
    <location>
        <begin position="158"/>
        <end position="314"/>
    </location>
</feature>
<dbReference type="GO" id="GO:0015074">
    <property type="term" value="P:DNA integration"/>
    <property type="evidence" value="ECO:0007669"/>
    <property type="project" value="InterPro"/>
</dbReference>
<dbReference type="InterPro" id="IPR053392">
    <property type="entry name" value="Transposase_IS30-like"/>
</dbReference>
<dbReference type="GO" id="GO:0006310">
    <property type="term" value="P:DNA recombination"/>
    <property type="evidence" value="ECO:0007669"/>
    <property type="project" value="UniProtKB-KW"/>
</dbReference>
<keyword evidence="1" id="KW-0233">DNA recombination</keyword>
<dbReference type="GO" id="GO:0004803">
    <property type="term" value="F:transposase activity"/>
    <property type="evidence" value="ECO:0007669"/>
    <property type="project" value="TreeGrafter"/>
</dbReference>
<dbReference type="Proteomes" id="UP000020735">
    <property type="component" value="Unassembled WGS sequence"/>
</dbReference>
<dbReference type="Gene3D" id="3.30.420.10">
    <property type="entry name" value="Ribonuclease H-like superfamily/Ribonuclease H"/>
    <property type="match status" value="1"/>
</dbReference>
<proteinExistence type="predicted"/>
<dbReference type="InterPro" id="IPR012337">
    <property type="entry name" value="RNaseH-like_sf"/>
</dbReference>
<name>A0A009RKN7_ACIBA</name>
<evidence type="ECO:0000256" key="1">
    <source>
        <dbReference type="ARBA" id="ARBA00023172"/>
    </source>
</evidence>
<dbReference type="Pfam" id="PF13936">
    <property type="entry name" value="HTH_38"/>
    <property type="match status" value="1"/>
</dbReference>
<dbReference type="EMBL" id="JEXJ01000224">
    <property type="protein sequence ID" value="EXC41016.1"/>
    <property type="molecule type" value="Genomic_DNA"/>
</dbReference>
<evidence type="ECO:0000313" key="3">
    <source>
        <dbReference type="EMBL" id="EXC41016.1"/>
    </source>
</evidence>
<evidence type="ECO:0000313" key="5">
    <source>
        <dbReference type="Proteomes" id="UP000020735"/>
    </source>
</evidence>
<dbReference type="GO" id="GO:0005829">
    <property type="term" value="C:cytosol"/>
    <property type="evidence" value="ECO:0007669"/>
    <property type="project" value="TreeGrafter"/>
</dbReference>
<dbReference type="PROSITE" id="PS50994">
    <property type="entry name" value="INTEGRASE"/>
    <property type="match status" value="1"/>
</dbReference>
<dbReference type="InterPro" id="IPR036397">
    <property type="entry name" value="RNaseH_sf"/>
</dbReference>
<dbReference type="InterPro" id="IPR025246">
    <property type="entry name" value="IS30-like_HTH"/>
</dbReference>
<dbReference type="InterPro" id="IPR001584">
    <property type="entry name" value="Integrase_cat-core"/>
</dbReference>
<sequence>MKKYTQLSQDERYEIYATLKSKSSIATLARELGRSRSTIYRELKRNTGQRGYRAQQAAKFASQRRYRPSSSMIAFAFAYIDYLIGLDWSPEQISGALTQRGWLDVPSHEWIYQYIYQDKSKGGKLHLHLRHQKKYRKRGYKNTDRRGQIIDKTSIHCRDQVIDQRQRLGDFEGDTVIGKHHKGALLTLVDRKSLYVHIVHLGPTRASSQTITCALDRLQMSHAYSVTFDNGKEFSEHKRITDAGIETYFADPYKSIQRARNENTNGLIRQYLPKSSSFDDVSNEQIEQIEFALNLRPRKTLGWYTPSEVMAGFYTVALAA</sequence>
<dbReference type="GO" id="GO:0003676">
    <property type="term" value="F:nucleic acid binding"/>
    <property type="evidence" value="ECO:0007669"/>
    <property type="project" value="InterPro"/>
</dbReference>
<dbReference type="EMBL" id="JEXJ01000122">
    <property type="protein sequence ID" value="EXC45229.1"/>
    <property type="molecule type" value="Genomic_DNA"/>
</dbReference>
<evidence type="ECO:0000259" key="2">
    <source>
        <dbReference type="PROSITE" id="PS50994"/>
    </source>
</evidence>
<dbReference type="PANTHER" id="PTHR10948:SF23">
    <property type="entry name" value="TRANSPOSASE INSI FOR INSERTION SEQUENCE ELEMENT IS30A-RELATED"/>
    <property type="match status" value="1"/>
</dbReference>
<dbReference type="AlphaFoldDB" id="A0A009RKN7"/>
<gene>
    <name evidence="4" type="ORF">J529_3830</name>
    <name evidence="3" type="ORF">J529_4294</name>
</gene>
<protein>
    <submittedName>
        <fullName evidence="3">Integrase core domain protein</fullName>
    </submittedName>
</protein>
<accession>A0A009RKN7</accession>
<comment type="caution">
    <text evidence="3">The sequence shown here is derived from an EMBL/GenBank/DDBJ whole genome shotgun (WGS) entry which is preliminary data.</text>
</comment>
<dbReference type="PANTHER" id="PTHR10948">
    <property type="entry name" value="TRANSPOSASE"/>
    <property type="match status" value="1"/>
</dbReference>
<organism evidence="3 5">
    <name type="scientific">Acinetobacter baumannii 99063</name>
    <dbReference type="NCBI Taxonomy" id="1310630"/>
    <lineage>
        <taxon>Bacteria</taxon>
        <taxon>Pseudomonadati</taxon>
        <taxon>Pseudomonadota</taxon>
        <taxon>Gammaproteobacteria</taxon>
        <taxon>Moraxellales</taxon>
        <taxon>Moraxellaceae</taxon>
        <taxon>Acinetobacter</taxon>
        <taxon>Acinetobacter calcoaceticus/baumannii complex</taxon>
    </lineage>
</organism>
<dbReference type="NCBIfam" id="NF033563">
    <property type="entry name" value="transpos_IS30"/>
    <property type="match status" value="1"/>
</dbReference>
<dbReference type="SUPFAM" id="SSF53098">
    <property type="entry name" value="Ribonuclease H-like"/>
    <property type="match status" value="1"/>
</dbReference>
<dbReference type="GO" id="GO:0032196">
    <property type="term" value="P:transposition"/>
    <property type="evidence" value="ECO:0007669"/>
    <property type="project" value="TreeGrafter"/>
</dbReference>
<reference evidence="3 5" key="1">
    <citation type="submission" date="2014-02" db="EMBL/GenBank/DDBJ databases">
        <title>Comparative genomics and transcriptomics to identify genetic mechanisms underlying the emergence of carbapenem resistant Acinetobacter baumannii (CRAb).</title>
        <authorList>
            <person name="Harris A.D."/>
            <person name="Johnson K.J."/>
            <person name="George J."/>
            <person name="Shefchek K."/>
            <person name="Daugherty S.C."/>
            <person name="Parankush S."/>
            <person name="Sadzewicz L."/>
            <person name="Tallon L."/>
            <person name="Sengamalay N."/>
            <person name="Hazen T.H."/>
            <person name="Rasko D.A."/>
        </authorList>
    </citation>
    <scope>NUCLEOTIDE SEQUENCE [LARGE SCALE GENOMIC DNA]</scope>
    <source>
        <strain evidence="3 5">99063</strain>
    </source>
</reference>
<dbReference type="RefSeq" id="WP_032069031.1">
    <property type="nucleotide sequence ID" value="NZ_JEXJ01000122.1"/>
</dbReference>
<dbReference type="InterPro" id="IPR051917">
    <property type="entry name" value="Transposase-Integrase"/>
</dbReference>
<evidence type="ECO:0000313" key="4">
    <source>
        <dbReference type="EMBL" id="EXC45229.1"/>
    </source>
</evidence>
<dbReference type="PATRIC" id="fig|1310630.3.peg.3693"/>